<evidence type="ECO:0000313" key="3">
    <source>
        <dbReference type="Proteomes" id="UP000054047"/>
    </source>
</evidence>
<organism evidence="2 3">
    <name type="scientific">Ancylostoma duodenale</name>
    <dbReference type="NCBI Taxonomy" id="51022"/>
    <lineage>
        <taxon>Eukaryota</taxon>
        <taxon>Metazoa</taxon>
        <taxon>Ecdysozoa</taxon>
        <taxon>Nematoda</taxon>
        <taxon>Chromadorea</taxon>
        <taxon>Rhabditida</taxon>
        <taxon>Rhabditina</taxon>
        <taxon>Rhabditomorpha</taxon>
        <taxon>Strongyloidea</taxon>
        <taxon>Ancylostomatidae</taxon>
        <taxon>Ancylostomatinae</taxon>
        <taxon>Ancylostoma</taxon>
    </lineage>
</organism>
<keyword evidence="3" id="KW-1185">Reference proteome</keyword>
<feature type="signal peptide" evidence="1">
    <location>
        <begin position="1"/>
        <end position="18"/>
    </location>
</feature>
<dbReference type="EMBL" id="KN782861">
    <property type="protein sequence ID" value="KIH43788.1"/>
    <property type="molecule type" value="Genomic_DNA"/>
</dbReference>
<keyword evidence="1" id="KW-0732">Signal</keyword>
<evidence type="ECO:0008006" key="4">
    <source>
        <dbReference type="Google" id="ProtNLM"/>
    </source>
</evidence>
<feature type="chain" id="PRO_5002163092" description="Peptidase M14 carboxypeptidase A domain-containing protein" evidence="1">
    <location>
        <begin position="19"/>
        <end position="118"/>
    </location>
</feature>
<dbReference type="AlphaFoldDB" id="A0A0C2BJ31"/>
<dbReference type="Proteomes" id="UP000054047">
    <property type="component" value="Unassembled WGS sequence"/>
</dbReference>
<accession>A0A0C2BJ31</accession>
<proteinExistence type="predicted"/>
<dbReference type="OrthoDB" id="3626597at2759"/>
<evidence type="ECO:0000256" key="1">
    <source>
        <dbReference type="SAM" id="SignalP"/>
    </source>
</evidence>
<sequence length="118" mass="13701">MRRLLAVLVVVFPPLVSAGETPFFDLTRYNDFPEFESYIRGVARMNPDIVHMRLIGFSREHRPLLGLKVIRVLARERPTEHRNFPRSFKEAGRLLPLGLDSVSFPHMLPFSFLSFPIH</sequence>
<dbReference type="SUPFAM" id="SSF53187">
    <property type="entry name" value="Zn-dependent exopeptidases"/>
    <property type="match status" value="1"/>
</dbReference>
<name>A0A0C2BJ31_9BILA</name>
<reference evidence="2 3" key="1">
    <citation type="submission" date="2013-12" db="EMBL/GenBank/DDBJ databases">
        <title>Draft genome of the parsitic nematode Ancylostoma duodenale.</title>
        <authorList>
            <person name="Mitreva M."/>
        </authorList>
    </citation>
    <scope>NUCLEOTIDE SEQUENCE [LARGE SCALE GENOMIC DNA]</scope>
    <source>
        <strain evidence="2 3">Zhejiang</strain>
    </source>
</reference>
<protein>
    <recommendedName>
        <fullName evidence="4">Peptidase M14 carboxypeptidase A domain-containing protein</fullName>
    </recommendedName>
</protein>
<evidence type="ECO:0000313" key="2">
    <source>
        <dbReference type="EMBL" id="KIH43788.1"/>
    </source>
</evidence>
<gene>
    <name evidence="2" type="ORF">ANCDUO_26200</name>
</gene>